<gene>
    <name evidence="1" type="ORF">X777_00454</name>
</gene>
<organism evidence="1 2">
    <name type="scientific">Ooceraea biroi</name>
    <name type="common">Clonal raider ant</name>
    <name type="synonym">Cerapachys biroi</name>
    <dbReference type="NCBI Taxonomy" id="2015173"/>
    <lineage>
        <taxon>Eukaryota</taxon>
        <taxon>Metazoa</taxon>
        <taxon>Ecdysozoa</taxon>
        <taxon>Arthropoda</taxon>
        <taxon>Hexapoda</taxon>
        <taxon>Insecta</taxon>
        <taxon>Pterygota</taxon>
        <taxon>Neoptera</taxon>
        <taxon>Endopterygota</taxon>
        <taxon>Hymenoptera</taxon>
        <taxon>Apocrita</taxon>
        <taxon>Aculeata</taxon>
        <taxon>Formicoidea</taxon>
        <taxon>Formicidae</taxon>
        <taxon>Dorylinae</taxon>
        <taxon>Ooceraea</taxon>
    </lineage>
</organism>
<accession>A0A026WTX4</accession>
<sequence>MGRAHFEGYRFSASYLPGKKSLQCRIRDFLLRAISLKVGRSCGCTYIARPRLYKWMTLYELSITHK</sequence>
<name>A0A026WTX4_OOCBI</name>
<protein>
    <submittedName>
        <fullName evidence="1">Uncharacterized protein</fullName>
    </submittedName>
</protein>
<reference evidence="1 2" key="1">
    <citation type="journal article" date="2014" name="Curr. Biol.">
        <title>The genome of the clonal raider ant Cerapachys biroi.</title>
        <authorList>
            <person name="Oxley P.R."/>
            <person name="Ji L."/>
            <person name="Fetter-Pruneda I."/>
            <person name="McKenzie S.K."/>
            <person name="Li C."/>
            <person name="Hu H."/>
            <person name="Zhang G."/>
            <person name="Kronauer D.J."/>
        </authorList>
    </citation>
    <scope>NUCLEOTIDE SEQUENCE [LARGE SCALE GENOMIC DNA]</scope>
</reference>
<keyword evidence="2" id="KW-1185">Reference proteome</keyword>
<dbReference type="Proteomes" id="UP000053097">
    <property type="component" value="Unassembled WGS sequence"/>
</dbReference>
<proteinExistence type="predicted"/>
<evidence type="ECO:0000313" key="2">
    <source>
        <dbReference type="Proteomes" id="UP000053097"/>
    </source>
</evidence>
<evidence type="ECO:0000313" key="1">
    <source>
        <dbReference type="EMBL" id="EZA59418.1"/>
    </source>
</evidence>
<dbReference type="AlphaFoldDB" id="A0A026WTX4"/>
<dbReference type="EMBL" id="KK107106">
    <property type="protein sequence ID" value="EZA59418.1"/>
    <property type="molecule type" value="Genomic_DNA"/>
</dbReference>